<dbReference type="InterPro" id="IPR023346">
    <property type="entry name" value="Lysozyme-like_dom_sf"/>
</dbReference>
<dbReference type="InterPro" id="IPR001460">
    <property type="entry name" value="PCN-bd_Tpept"/>
</dbReference>
<feature type="compositionally biased region" description="Basic and acidic residues" evidence="9">
    <location>
        <begin position="735"/>
        <end position="745"/>
    </location>
</feature>
<keyword evidence="4" id="KW-0808">Transferase</keyword>
<dbReference type="InterPro" id="IPR012338">
    <property type="entry name" value="Beta-lactam/transpept-like"/>
</dbReference>
<dbReference type="Pfam" id="PF00905">
    <property type="entry name" value="Transpeptidase"/>
    <property type="match status" value="1"/>
</dbReference>
<dbReference type="SUPFAM" id="SSF56601">
    <property type="entry name" value="beta-lactamase/transpeptidase-like"/>
    <property type="match status" value="1"/>
</dbReference>
<accession>A0ABS8ZBA8</accession>
<evidence type="ECO:0000256" key="2">
    <source>
        <dbReference type="ARBA" id="ARBA00022670"/>
    </source>
</evidence>
<dbReference type="Pfam" id="PF00912">
    <property type="entry name" value="Transgly"/>
    <property type="match status" value="1"/>
</dbReference>
<evidence type="ECO:0000256" key="10">
    <source>
        <dbReference type="SAM" id="Phobius"/>
    </source>
</evidence>
<feature type="region of interest" description="Disordered" evidence="9">
    <location>
        <begin position="1"/>
        <end position="73"/>
    </location>
</feature>
<name>A0ABS8ZBA8_9PSEU</name>
<evidence type="ECO:0000313" key="13">
    <source>
        <dbReference type="EMBL" id="MCE7005149.1"/>
    </source>
</evidence>
<evidence type="ECO:0000256" key="7">
    <source>
        <dbReference type="ARBA" id="ARBA00034000"/>
    </source>
</evidence>
<evidence type="ECO:0000259" key="12">
    <source>
        <dbReference type="Pfam" id="PF00912"/>
    </source>
</evidence>
<feature type="compositionally biased region" description="Basic and acidic residues" evidence="9">
    <location>
        <begin position="46"/>
        <end position="59"/>
    </location>
</feature>
<organism evidence="13 14">
    <name type="scientific">Kibdelosporangium philippinense</name>
    <dbReference type="NCBI Taxonomy" id="211113"/>
    <lineage>
        <taxon>Bacteria</taxon>
        <taxon>Bacillati</taxon>
        <taxon>Actinomycetota</taxon>
        <taxon>Actinomycetes</taxon>
        <taxon>Pseudonocardiales</taxon>
        <taxon>Pseudonocardiaceae</taxon>
        <taxon>Kibdelosporangium</taxon>
    </lineage>
</organism>
<evidence type="ECO:0000256" key="1">
    <source>
        <dbReference type="ARBA" id="ARBA00022645"/>
    </source>
</evidence>
<feature type="compositionally biased region" description="Low complexity" evidence="9">
    <location>
        <begin position="746"/>
        <end position="779"/>
    </location>
</feature>
<gene>
    <name evidence="13" type="ORF">LWC34_20300</name>
</gene>
<keyword evidence="1" id="KW-0121">Carboxypeptidase</keyword>
<comment type="catalytic activity">
    <reaction evidence="8">
        <text>[GlcNAc-(1-&gt;4)-Mur2Ac(oyl-L-Ala-gamma-D-Glu-L-Lys-D-Ala-D-Ala)](n)-di-trans,octa-cis-undecaprenyl diphosphate + beta-D-GlcNAc-(1-&gt;4)-Mur2Ac(oyl-L-Ala-gamma-D-Glu-L-Lys-D-Ala-D-Ala)-di-trans,octa-cis-undecaprenyl diphosphate = [GlcNAc-(1-&gt;4)-Mur2Ac(oyl-L-Ala-gamma-D-Glu-L-Lys-D-Ala-D-Ala)](n+1)-di-trans,octa-cis-undecaprenyl diphosphate + di-trans,octa-cis-undecaprenyl diphosphate + H(+)</text>
        <dbReference type="Rhea" id="RHEA:23708"/>
        <dbReference type="Rhea" id="RHEA-COMP:9602"/>
        <dbReference type="Rhea" id="RHEA-COMP:9603"/>
        <dbReference type="ChEBI" id="CHEBI:15378"/>
        <dbReference type="ChEBI" id="CHEBI:58405"/>
        <dbReference type="ChEBI" id="CHEBI:60033"/>
        <dbReference type="ChEBI" id="CHEBI:78435"/>
        <dbReference type="EC" id="2.4.99.28"/>
    </reaction>
</comment>
<evidence type="ECO:0000256" key="5">
    <source>
        <dbReference type="ARBA" id="ARBA00022801"/>
    </source>
</evidence>
<comment type="caution">
    <text evidence="13">The sequence shown here is derived from an EMBL/GenBank/DDBJ whole genome shotgun (WGS) entry which is preliminary data.</text>
</comment>
<feature type="transmembrane region" description="Helical" evidence="10">
    <location>
        <begin position="97"/>
        <end position="117"/>
    </location>
</feature>
<evidence type="ECO:0000256" key="6">
    <source>
        <dbReference type="ARBA" id="ARBA00023268"/>
    </source>
</evidence>
<protein>
    <submittedName>
        <fullName evidence="13">Penicillin-binding protein</fullName>
    </submittedName>
</protein>
<dbReference type="Gene3D" id="1.10.3810.10">
    <property type="entry name" value="Biosynthetic peptidoglycan transglycosylase-like"/>
    <property type="match status" value="1"/>
</dbReference>
<feature type="domain" description="Penicillin-binding protein transpeptidase" evidence="11">
    <location>
        <begin position="407"/>
        <end position="681"/>
    </location>
</feature>
<dbReference type="Gene3D" id="3.40.710.10">
    <property type="entry name" value="DD-peptidase/beta-lactamase superfamily"/>
    <property type="match status" value="1"/>
</dbReference>
<evidence type="ECO:0000256" key="4">
    <source>
        <dbReference type="ARBA" id="ARBA00022679"/>
    </source>
</evidence>
<feature type="domain" description="Glycosyl transferase family 51" evidence="12">
    <location>
        <begin position="152"/>
        <end position="315"/>
    </location>
</feature>
<dbReference type="InterPro" id="IPR050396">
    <property type="entry name" value="Glycosyltr_51/Transpeptidase"/>
</dbReference>
<feature type="compositionally biased region" description="Pro residues" evidence="9">
    <location>
        <begin position="1"/>
        <end position="12"/>
    </location>
</feature>
<comment type="catalytic activity">
    <reaction evidence="7">
        <text>Preferential cleavage: (Ac)2-L-Lys-D-Ala-|-D-Ala. Also transpeptidation of peptidyl-alanyl moieties that are N-acyl substituents of D-alanine.</text>
        <dbReference type="EC" id="3.4.16.4"/>
    </reaction>
</comment>
<evidence type="ECO:0000259" key="11">
    <source>
        <dbReference type="Pfam" id="PF00905"/>
    </source>
</evidence>
<evidence type="ECO:0000256" key="9">
    <source>
        <dbReference type="SAM" id="MobiDB-lite"/>
    </source>
</evidence>
<dbReference type="Proteomes" id="UP001521150">
    <property type="component" value="Unassembled WGS sequence"/>
</dbReference>
<dbReference type="PANTHER" id="PTHR32282:SF34">
    <property type="entry name" value="PENICILLIN-BINDING PROTEIN 1A"/>
    <property type="match status" value="1"/>
</dbReference>
<keyword evidence="14" id="KW-1185">Reference proteome</keyword>
<dbReference type="EMBL" id="JAJVCN010000002">
    <property type="protein sequence ID" value="MCE7005149.1"/>
    <property type="molecule type" value="Genomic_DNA"/>
</dbReference>
<evidence type="ECO:0000256" key="8">
    <source>
        <dbReference type="ARBA" id="ARBA00049902"/>
    </source>
</evidence>
<reference evidence="13 14" key="1">
    <citation type="submission" date="2021-12" db="EMBL/GenBank/DDBJ databases">
        <title>Genome sequence of Kibdelosporangium philippinense ATCC 49844.</title>
        <authorList>
            <person name="Fedorov E.A."/>
            <person name="Omeragic M."/>
            <person name="Shalygina K.F."/>
            <person name="Maclea K.S."/>
        </authorList>
    </citation>
    <scope>NUCLEOTIDE SEQUENCE [LARGE SCALE GENOMIC DNA]</scope>
    <source>
        <strain evidence="13 14">ATCC 49844</strain>
    </source>
</reference>
<dbReference type="SUPFAM" id="SSF53955">
    <property type="entry name" value="Lysozyme-like"/>
    <property type="match status" value="1"/>
</dbReference>
<evidence type="ECO:0000313" key="14">
    <source>
        <dbReference type="Proteomes" id="UP001521150"/>
    </source>
</evidence>
<evidence type="ECO:0000256" key="3">
    <source>
        <dbReference type="ARBA" id="ARBA00022676"/>
    </source>
</evidence>
<keyword evidence="6" id="KW-0511">Multifunctional enzyme</keyword>
<feature type="compositionally biased region" description="Basic and acidic residues" evidence="9">
    <location>
        <begin position="786"/>
        <end position="801"/>
    </location>
</feature>
<dbReference type="InterPro" id="IPR036950">
    <property type="entry name" value="PBP_transglycosylase"/>
</dbReference>
<dbReference type="RefSeq" id="WP_233726744.1">
    <property type="nucleotide sequence ID" value="NZ_JAJVCN010000002.1"/>
</dbReference>
<sequence>MPPPPGVRPPGGPAGQQTARVPQGPPPDQPTDVVSPVRGGSGRNRSAPEPELLTHREFEDGYDDYDDPDSRYSEPVLTDEEARLLRRKKIWRRVRRTSYVFVALMLIGPLVAFFIAYQMVEVPNPERLADRLDKTVQITYAGGTENFATVAPKGRRTLVKCDEIPDPVKRAVFAAEDATFETNEGFDITSIMRAVWNNLKGGGGGGSTITQQYVKKATGNEDPTLTRKALELVTAYKLSNTTDKTDILCGYLNTIYFGKGAWGIVEAAKAYYGVALNQITDIQAATLAGVIQQPGRAAGDPEWVEQRWNYVMNKLVENKWMEAAKRANSVFPQMVDNKDTNAGMTPDMQFIWAQAKKELEENGISEEQINRNGYKVELTIDKAAQDAAKQAAEDVMRGQPANLRKALVAVDPTNGKVIAYYGYNEAKNGIDFGKGWYNPGSAFKPFDLVAFLHKGKGLGETFDGTSGRKFGGITIHNSENDDCGEHCSVAKAMELSINTVFADIGYNQTGLKAVAAAAIEAGIPNNIGRQNMPLEQTPDLNIVIGGGKYVATPLNMASAYATFAANGTKRSPHFVAKVTNPNDGDAVVWSGDESLSQPQQAFSKSDAAENAKIARNVTESLIPVVNNTRGGALKCIEGRQCAGKTGTHGCADTAKTSKSDNCAAWMVGYTPQISTAVWVGSDDNSALKNKQGRIIFGSGLPGEIWKKFMDSYLKGKEKKTFTKFTAIGLSPDQAKTGESKTDDSKSQTSPSQTSSGTPSSSTPSSSDPTSPTKNTKTPPTLFPTGTDRDNPNPRDNDDFGR</sequence>
<keyword evidence="5" id="KW-0378">Hydrolase</keyword>
<keyword evidence="3" id="KW-0328">Glycosyltransferase</keyword>
<keyword evidence="10" id="KW-1133">Transmembrane helix</keyword>
<proteinExistence type="predicted"/>
<feature type="region of interest" description="Disordered" evidence="9">
    <location>
        <begin position="731"/>
        <end position="801"/>
    </location>
</feature>
<keyword evidence="10" id="KW-0812">Transmembrane</keyword>
<dbReference type="InterPro" id="IPR001264">
    <property type="entry name" value="Glyco_trans_51"/>
</dbReference>
<dbReference type="PANTHER" id="PTHR32282">
    <property type="entry name" value="BINDING PROTEIN TRANSPEPTIDASE, PUTATIVE-RELATED"/>
    <property type="match status" value="1"/>
</dbReference>
<keyword evidence="10" id="KW-0472">Membrane</keyword>
<keyword evidence="2" id="KW-0645">Protease</keyword>